<sequence length="127" mass="14016">MNKIRVYLSVAVFGFLGGICRYFLSGAYQAMGTVICNLLGCFLLSFLTYFVIESKRLPEWLNTGLGTGFIGAFTTFSSFELDSLKFINSSQSFMAVTYFLLSIIFGFLCALLGMKVGVFLGKRGISE</sequence>
<comment type="similarity">
    <text evidence="7 10">Belongs to the fluoride channel Fluc/FEX (TC 1.A.43) family.</text>
</comment>
<keyword evidence="3 10" id="KW-0812">Transmembrane</keyword>
<dbReference type="GO" id="GO:0046872">
    <property type="term" value="F:metal ion binding"/>
    <property type="evidence" value="ECO:0007669"/>
    <property type="project" value="UniProtKB-KW"/>
</dbReference>
<comment type="function">
    <text evidence="9 10">Fluoride-specific ion channel. Important for reducing fluoride concentration in the cell, thus reducing its toxicity.</text>
</comment>
<dbReference type="PANTHER" id="PTHR28259">
    <property type="entry name" value="FLUORIDE EXPORT PROTEIN 1-RELATED"/>
    <property type="match status" value="1"/>
</dbReference>
<evidence type="ECO:0000256" key="7">
    <source>
        <dbReference type="ARBA" id="ARBA00035120"/>
    </source>
</evidence>
<comment type="catalytic activity">
    <reaction evidence="8">
        <text>fluoride(in) = fluoride(out)</text>
        <dbReference type="Rhea" id="RHEA:76159"/>
        <dbReference type="ChEBI" id="CHEBI:17051"/>
    </reaction>
    <physiologicalReaction direction="left-to-right" evidence="8">
        <dbReference type="Rhea" id="RHEA:76160"/>
    </physiologicalReaction>
</comment>
<dbReference type="GeneID" id="31742757"/>
<feature type="binding site" evidence="10">
    <location>
        <position position="71"/>
    </location>
    <ligand>
        <name>Na(+)</name>
        <dbReference type="ChEBI" id="CHEBI:29101"/>
        <note>structural</note>
    </ligand>
</feature>
<evidence type="ECO:0000313" key="11">
    <source>
        <dbReference type="EMBL" id="KAA9323068.1"/>
    </source>
</evidence>
<feature type="transmembrane region" description="Helical" evidence="10">
    <location>
        <begin position="59"/>
        <end position="79"/>
    </location>
</feature>
<organism evidence="11 13">
    <name type="scientific">Lactobacillus jensenii</name>
    <dbReference type="NCBI Taxonomy" id="109790"/>
    <lineage>
        <taxon>Bacteria</taxon>
        <taxon>Bacillati</taxon>
        <taxon>Bacillota</taxon>
        <taxon>Bacilli</taxon>
        <taxon>Lactobacillales</taxon>
        <taxon>Lactobacillaceae</taxon>
        <taxon>Lactobacillus</taxon>
    </lineage>
</organism>
<dbReference type="HAMAP" id="MF_00454">
    <property type="entry name" value="FluC"/>
    <property type="match status" value="1"/>
</dbReference>
<dbReference type="Pfam" id="PF02537">
    <property type="entry name" value="CRCB"/>
    <property type="match status" value="1"/>
</dbReference>
<comment type="subcellular location">
    <subcellularLocation>
        <location evidence="1 10">Cell membrane</location>
        <topology evidence="1 10">Multi-pass membrane protein</topology>
    </subcellularLocation>
</comment>
<keyword evidence="10" id="KW-0406">Ion transport</keyword>
<dbReference type="OrthoDB" id="9799631at2"/>
<keyword evidence="14" id="KW-1185">Reference proteome</keyword>
<evidence type="ECO:0000256" key="9">
    <source>
        <dbReference type="ARBA" id="ARBA00049940"/>
    </source>
</evidence>
<proteinExistence type="inferred from homology"/>
<evidence type="ECO:0000256" key="3">
    <source>
        <dbReference type="ARBA" id="ARBA00022692"/>
    </source>
</evidence>
<feature type="transmembrane region" description="Helical" evidence="10">
    <location>
        <begin position="7"/>
        <end position="24"/>
    </location>
</feature>
<dbReference type="PANTHER" id="PTHR28259:SF1">
    <property type="entry name" value="FLUORIDE EXPORT PROTEIN 1-RELATED"/>
    <property type="match status" value="1"/>
</dbReference>
<evidence type="ECO:0000256" key="6">
    <source>
        <dbReference type="ARBA" id="ARBA00023303"/>
    </source>
</evidence>
<keyword evidence="10" id="KW-0915">Sodium</keyword>
<dbReference type="Proteomes" id="UP000327236">
    <property type="component" value="Unassembled WGS sequence"/>
</dbReference>
<dbReference type="RefSeq" id="WP_006587929.1">
    <property type="nucleotide sequence ID" value="NZ_CATOUV010000001.1"/>
</dbReference>
<reference evidence="12 14" key="2">
    <citation type="submission" date="2024-04" db="EMBL/GenBank/DDBJ databases">
        <title>Three lactobacilli isolated from voided urine samples from females with type 2 diabetes.</title>
        <authorList>
            <person name="Kula A."/>
            <person name="Stegman N."/>
            <person name="Putonti C."/>
        </authorList>
    </citation>
    <scope>NUCLEOTIDE SEQUENCE [LARGE SCALE GENOMIC DNA]</scope>
    <source>
        <strain evidence="12 14">1855</strain>
    </source>
</reference>
<feature type="transmembrane region" description="Helical" evidence="10">
    <location>
        <begin position="99"/>
        <end position="121"/>
    </location>
</feature>
<dbReference type="KEGG" id="lje:BUE77_03435"/>
<keyword evidence="5 10" id="KW-0472">Membrane</keyword>
<accession>A0A5N1ICI2</accession>
<comment type="caution">
    <text evidence="11">The sequence shown here is derived from an EMBL/GenBank/DDBJ whole genome shotgun (WGS) entry which is preliminary data.</text>
</comment>
<comment type="activity regulation">
    <text evidence="10">Na(+) is not transported, but it plays an essential structural role and its presence is essential for fluoride channel function.</text>
</comment>
<dbReference type="GO" id="GO:0005886">
    <property type="term" value="C:plasma membrane"/>
    <property type="evidence" value="ECO:0007669"/>
    <property type="project" value="UniProtKB-SubCell"/>
</dbReference>
<reference evidence="11 13" key="1">
    <citation type="submission" date="2019-09" db="EMBL/GenBank/DDBJ databases">
        <title>Draft genome sequence assemblies of isolates from the urinary tract.</title>
        <authorList>
            <person name="Mores C.R."/>
            <person name="Putonti C."/>
            <person name="Wolfe A.J."/>
        </authorList>
    </citation>
    <scope>NUCLEOTIDE SEQUENCE [LARGE SCALE GENOMIC DNA]</scope>
    <source>
        <strain evidence="11 13">UMB246</strain>
    </source>
</reference>
<dbReference type="AlphaFoldDB" id="A0A5N1ICI2"/>
<keyword evidence="4 10" id="KW-1133">Transmembrane helix</keyword>
<evidence type="ECO:0000313" key="14">
    <source>
        <dbReference type="Proteomes" id="UP001385848"/>
    </source>
</evidence>
<gene>
    <name evidence="10" type="primary">fluC</name>
    <name evidence="10" type="synonym">crcB</name>
    <name evidence="12" type="ORF">AAC431_03865</name>
    <name evidence="11" type="ORF">F6H94_03940</name>
</gene>
<dbReference type="Proteomes" id="UP001385848">
    <property type="component" value="Unassembled WGS sequence"/>
</dbReference>
<dbReference type="InterPro" id="IPR003691">
    <property type="entry name" value="FluC"/>
</dbReference>
<name>A0A5N1ICI2_LACJE</name>
<evidence type="ECO:0000256" key="8">
    <source>
        <dbReference type="ARBA" id="ARBA00035585"/>
    </source>
</evidence>
<evidence type="ECO:0000313" key="12">
    <source>
        <dbReference type="EMBL" id="MEL0565061.1"/>
    </source>
</evidence>
<feature type="transmembrane region" description="Helical" evidence="10">
    <location>
        <begin position="30"/>
        <end position="52"/>
    </location>
</feature>
<evidence type="ECO:0000256" key="10">
    <source>
        <dbReference type="HAMAP-Rule" id="MF_00454"/>
    </source>
</evidence>
<dbReference type="GO" id="GO:0062054">
    <property type="term" value="F:fluoride channel activity"/>
    <property type="evidence" value="ECO:0007669"/>
    <property type="project" value="UniProtKB-UniRule"/>
</dbReference>
<dbReference type="EMBL" id="VYWW01000012">
    <property type="protein sequence ID" value="KAA9323068.1"/>
    <property type="molecule type" value="Genomic_DNA"/>
</dbReference>
<evidence type="ECO:0000256" key="1">
    <source>
        <dbReference type="ARBA" id="ARBA00004651"/>
    </source>
</evidence>
<keyword evidence="6 10" id="KW-0407">Ion channel</keyword>
<evidence type="ECO:0000256" key="5">
    <source>
        <dbReference type="ARBA" id="ARBA00023136"/>
    </source>
</evidence>
<evidence type="ECO:0000256" key="2">
    <source>
        <dbReference type="ARBA" id="ARBA00022475"/>
    </source>
</evidence>
<keyword evidence="2 10" id="KW-1003">Cell membrane</keyword>
<keyword evidence="10" id="KW-0479">Metal-binding</keyword>
<dbReference type="EMBL" id="JBBVUL010000005">
    <property type="protein sequence ID" value="MEL0565061.1"/>
    <property type="molecule type" value="Genomic_DNA"/>
</dbReference>
<evidence type="ECO:0000256" key="4">
    <source>
        <dbReference type="ARBA" id="ARBA00022989"/>
    </source>
</evidence>
<protein>
    <recommendedName>
        <fullName evidence="10">Fluoride-specific ion channel FluC</fullName>
    </recommendedName>
</protein>
<keyword evidence="10" id="KW-0813">Transport</keyword>
<dbReference type="GO" id="GO:0140114">
    <property type="term" value="P:cellular detoxification of fluoride"/>
    <property type="evidence" value="ECO:0007669"/>
    <property type="project" value="UniProtKB-UniRule"/>
</dbReference>
<evidence type="ECO:0000313" key="13">
    <source>
        <dbReference type="Proteomes" id="UP000327236"/>
    </source>
</evidence>
<feature type="binding site" evidence="10">
    <location>
        <position position="74"/>
    </location>
    <ligand>
        <name>Na(+)</name>
        <dbReference type="ChEBI" id="CHEBI:29101"/>
        <note>structural</note>
    </ligand>
</feature>